<sequence>MAAEKGGIKAVFDLICKTTGITDGKLPIAAIINWLKQAGIVSKETGITESDVNKTHAKTAEDKKKMTVEELQMSIVNLAKEKKMDPKELMDKLASSGPPQMGKVQEVADKFGAKFTK</sequence>
<dbReference type="Gene3D" id="1.10.238.10">
    <property type="entry name" value="EF-hand"/>
    <property type="match status" value="1"/>
</dbReference>
<evidence type="ECO:0000313" key="3">
    <source>
        <dbReference type="Proteomes" id="UP000499080"/>
    </source>
</evidence>
<protein>
    <submittedName>
        <fullName evidence="2">Uncharacterized protein</fullName>
    </submittedName>
</protein>
<evidence type="ECO:0000313" key="1">
    <source>
        <dbReference type="EMBL" id="GBO23837.1"/>
    </source>
</evidence>
<accession>A0A4Y2VEX5</accession>
<reference evidence="2 3" key="1">
    <citation type="journal article" date="2019" name="Sci. Rep.">
        <title>Orb-weaving spider Araneus ventricosus genome elucidates the spidroin gene catalogue.</title>
        <authorList>
            <person name="Kono N."/>
            <person name="Nakamura H."/>
            <person name="Ohtoshi R."/>
            <person name="Moran D.A.P."/>
            <person name="Shinohara A."/>
            <person name="Yoshida Y."/>
            <person name="Fujiwara M."/>
            <person name="Mori M."/>
            <person name="Tomita M."/>
            <person name="Arakawa K."/>
        </authorList>
    </citation>
    <scope>NUCLEOTIDE SEQUENCE [LARGE SCALE GENOMIC DNA]</scope>
</reference>
<comment type="caution">
    <text evidence="2">The sequence shown here is derived from an EMBL/GenBank/DDBJ whole genome shotgun (WGS) entry which is preliminary data.</text>
</comment>
<proteinExistence type="predicted"/>
<keyword evidence="3" id="KW-1185">Reference proteome</keyword>
<dbReference type="SUPFAM" id="SSF47473">
    <property type="entry name" value="EF-hand"/>
    <property type="match status" value="1"/>
</dbReference>
<organism evidence="2 3">
    <name type="scientific">Araneus ventricosus</name>
    <name type="common">Orbweaver spider</name>
    <name type="synonym">Epeira ventricosa</name>
    <dbReference type="NCBI Taxonomy" id="182803"/>
    <lineage>
        <taxon>Eukaryota</taxon>
        <taxon>Metazoa</taxon>
        <taxon>Ecdysozoa</taxon>
        <taxon>Arthropoda</taxon>
        <taxon>Chelicerata</taxon>
        <taxon>Arachnida</taxon>
        <taxon>Araneae</taxon>
        <taxon>Araneomorphae</taxon>
        <taxon>Entelegynae</taxon>
        <taxon>Araneoidea</taxon>
        <taxon>Araneidae</taxon>
        <taxon>Araneus</taxon>
    </lineage>
</organism>
<dbReference type="Proteomes" id="UP000499080">
    <property type="component" value="Unassembled WGS sequence"/>
</dbReference>
<dbReference type="EMBL" id="BGPR01046875">
    <property type="protein sequence ID" value="GBO23837.1"/>
    <property type="molecule type" value="Genomic_DNA"/>
</dbReference>
<dbReference type="EMBL" id="BGPR01046879">
    <property type="protein sequence ID" value="GBO23843.1"/>
    <property type="molecule type" value="Genomic_DNA"/>
</dbReference>
<evidence type="ECO:0000313" key="2">
    <source>
        <dbReference type="EMBL" id="GBO23843.1"/>
    </source>
</evidence>
<dbReference type="AlphaFoldDB" id="A0A4Y2VEX5"/>
<gene>
    <name evidence="2" type="ORF">AVEN_177245_1</name>
    <name evidence="1" type="ORF">AVEN_254495_1</name>
</gene>
<dbReference type="OrthoDB" id="6417664at2759"/>
<name>A0A4Y2VEX5_ARAVE</name>
<dbReference type="InterPro" id="IPR011992">
    <property type="entry name" value="EF-hand-dom_pair"/>
</dbReference>